<dbReference type="RefSeq" id="WP_220748650.1">
    <property type="nucleotide sequence ID" value="NZ_BPFH01000003.1"/>
</dbReference>
<name>A0ABQ4NL41_9RHOB</name>
<evidence type="ECO:0000256" key="1">
    <source>
        <dbReference type="SAM" id="SignalP"/>
    </source>
</evidence>
<comment type="caution">
    <text evidence="3">The sequence shown here is derived from an EMBL/GenBank/DDBJ whole genome shotgun (WGS) entry which is preliminary data.</text>
</comment>
<dbReference type="Pfam" id="PF12697">
    <property type="entry name" value="Abhydrolase_6"/>
    <property type="match status" value="1"/>
</dbReference>
<evidence type="ECO:0000313" key="3">
    <source>
        <dbReference type="EMBL" id="GIT95135.1"/>
    </source>
</evidence>
<dbReference type="Gene3D" id="3.40.50.1820">
    <property type="entry name" value="alpha/beta hydrolase"/>
    <property type="match status" value="1"/>
</dbReference>
<reference evidence="3 4" key="1">
    <citation type="submission" date="2021-05" db="EMBL/GenBank/DDBJ databases">
        <title>Bacteria Genome sequencing.</title>
        <authorList>
            <person name="Takabe Y."/>
            <person name="Nakajima Y."/>
            <person name="Suzuki S."/>
            <person name="Shiozaki T."/>
        </authorList>
    </citation>
    <scope>NUCLEOTIDE SEQUENCE [LARGE SCALE GENOMIC DNA]</scope>
    <source>
        <strain evidence="3 4">AI_62</strain>
    </source>
</reference>
<feature type="domain" description="AB hydrolase-1" evidence="2">
    <location>
        <begin position="47"/>
        <end position="178"/>
    </location>
</feature>
<evidence type="ECO:0000259" key="2">
    <source>
        <dbReference type="Pfam" id="PF12697"/>
    </source>
</evidence>
<dbReference type="InterPro" id="IPR000073">
    <property type="entry name" value="AB_hydrolase_1"/>
</dbReference>
<organism evidence="3 4">
    <name type="scientific">Jannaschia pagri</name>
    <dbReference type="NCBI Taxonomy" id="2829797"/>
    <lineage>
        <taxon>Bacteria</taxon>
        <taxon>Pseudomonadati</taxon>
        <taxon>Pseudomonadota</taxon>
        <taxon>Alphaproteobacteria</taxon>
        <taxon>Rhodobacterales</taxon>
        <taxon>Roseobacteraceae</taxon>
        <taxon>Jannaschia</taxon>
    </lineage>
</organism>
<accession>A0ABQ4NL41</accession>
<gene>
    <name evidence="3" type="ORF">JANAI62_17580</name>
</gene>
<dbReference type="EMBL" id="BPFH01000003">
    <property type="protein sequence ID" value="GIT95135.1"/>
    <property type="molecule type" value="Genomic_DNA"/>
</dbReference>
<proteinExistence type="predicted"/>
<evidence type="ECO:0000313" key="4">
    <source>
        <dbReference type="Proteomes" id="UP000786693"/>
    </source>
</evidence>
<dbReference type="Proteomes" id="UP000786693">
    <property type="component" value="Unassembled WGS sequence"/>
</dbReference>
<feature type="signal peptide" evidence="1">
    <location>
        <begin position="1"/>
        <end position="31"/>
    </location>
</feature>
<protein>
    <recommendedName>
        <fullName evidence="2">AB hydrolase-1 domain-containing protein</fullName>
    </recommendedName>
</protein>
<sequence length="249" mass="25976">MTTAPHIVAWFARAMVVAVCLCLLGMSSAQAQPLPYAATGTRGGTLIVLLHGDSGPDYLRPYAARFAGAKRGAVAAAIIRPGFTDSAGNRAPGSNSGTRDHYTRRNNDLVAQTISTLRQQVGAGRVIAVGHSGGAAQLGAIIGRYPGLVDTAILAACPCDIRRWREIRGRSAWTRSQSPDRFLKSVPSGTSIVAITGARDDNTVPALARDYVAKAQARGLTARYQEVSGAGHGFNGLAGAVRQAVANAR</sequence>
<keyword evidence="1" id="KW-0732">Signal</keyword>
<feature type="chain" id="PRO_5047400928" description="AB hydrolase-1 domain-containing protein" evidence="1">
    <location>
        <begin position="32"/>
        <end position="249"/>
    </location>
</feature>
<dbReference type="InterPro" id="IPR029058">
    <property type="entry name" value="AB_hydrolase_fold"/>
</dbReference>
<dbReference type="SUPFAM" id="SSF53474">
    <property type="entry name" value="alpha/beta-Hydrolases"/>
    <property type="match status" value="1"/>
</dbReference>
<keyword evidence="4" id="KW-1185">Reference proteome</keyword>